<evidence type="ECO:0000313" key="2">
    <source>
        <dbReference type="EMBL" id="QPL05599.1"/>
    </source>
</evidence>
<dbReference type="GO" id="GO:0000287">
    <property type="term" value="F:magnesium ion binding"/>
    <property type="evidence" value="ECO:0007669"/>
    <property type="project" value="TreeGrafter"/>
</dbReference>
<dbReference type="SUPFAM" id="SSF56784">
    <property type="entry name" value="HAD-like"/>
    <property type="match status" value="1"/>
</dbReference>
<feature type="region of interest" description="Disordered" evidence="1">
    <location>
        <begin position="1"/>
        <end position="32"/>
    </location>
</feature>
<dbReference type="PANTHER" id="PTHR10000">
    <property type="entry name" value="PHOSPHOSERINE PHOSPHATASE"/>
    <property type="match status" value="1"/>
</dbReference>
<dbReference type="Proteomes" id="UP000594637">
    <property type="component" value="Chromosome"/>
</dbReference>
<dbReference type="Gene3D" id="3.30.1240.10">
    <property type="match status" value="1"/>
</dbReference>
<evidence type="ECO:0000313" key="3">
    <source>
        <dbReference type="Proteomes" id="UP000594637"/>
    </source>
</evidence>
<dbReference type="Gene3D" id="3.40.50.1000">
    <property type="entry name" value="HAD superfamily/HAD-like"/>
    <property type="match status" value="1"/>
</dbReference>
<keyword evidence="3" id="KW-1185">Reference proteome</keyword>
<gene>
    <name evidence="2" type="ORF">ID810_00960</name>
</gene>
<dbReference type="InterPro" id="IPR036412">
    <property type="entry name" value="HAD-like_sf"/>
</dbReference>
<dbReference type="GO" id="GO:0005829">
    <property type="term" value="C:cytosol"/>
    <property type="evidence" value="ECO:0007669"/>
    <property type="project" value="TreeGrafter"/>
</dbReference>
<sequence length="303" mass="31455">MSPSPDVPGRDRRPPGPTGRPPSDHTLGTPAHPRLVLSTDMDGTLLFDGRISDADARALARWREAGHLVVVNTGRSITALASALDGTGIAYDYAVLYTGAVLLDAADRVLAARSLPDGLVDEVLDVLSAEDPITIFCTTISGDLRLRHTHLDGTALLTAFTDSTTADLAGRAVIGIPLHLGDPSAADRIEAIIAERWGAHLTGARNQDFMDLIPAGVSKGAGLTELLAMIMAPGGAHEGETLRTIAVGDSWNDMSMHVVADVAVAMGGAPQDVVAACDDTTPSVAALVDRYLAYEATGEPGAV</sequence>
<reference evidence="2 3" key="1">
    <citation type="submission" date="2020-11" db="EMBL/GenBank/DDBJ databases">
        <title>Actinomyces sp. ZJ750.</title>
        <authorList>
            <person name="Zhou J."/>
        </authorList>
    </citation>
    <scope>NUCLEOTIDE SEQUENCE [LARGE SCALE GENOMIC DNA]</scope>
    <source>
        <strain evidence="2 3">ZJ750</strain>
    </source>
</reference>
<accession>A0A7T0LKS7</accession>
<evidence type="ECO:0000256" key="1">
    <source>
        <dbReference type="SAM" id="MobiDB-lite"/>
    </source>
</evidence>
<dbReference type="InterPro" id="IPR023214">
    <property type="entry name" value="HAD_sf"/>
</dbReference>
<dbReference type="Pfam" id="PF08282">
    <property type="entry name" value="Hydrolase_3"/>
    <property type="match status" value="1"/>
</dbReference>
<dbReference type="AlphaFoldDB" id="A0A7T0LKS7"/>
<organism evidence="2 3">
    <name type="scientific">Actinomyces respiraculi</name>
    <dbReference type="NCBI Taxonomy" id="2744574"/>
    <lineage>
        <taxon>Bacteria</taxon>
        <taxon>Bacillati</taxon>
        <taxon>Actinomycetota</taxon>
        <taxon>Actinomycetes</taxon>
        <taxon>Actinomycetales</taxon>
        <taxon>Actinomycetaceae</taxon>
        <taxon>Actinomyces</taxon>
    </lineage>
</organism>
<keyword evidence="2" id="KW-0378">Hydrolase</keyword>
<protein>
    <submittedName>
        <fullName evidence="2">HAD-IIB family hydrolase</fullName>
    </submittedName>
</protein>
<dbReference type="EMBL" id="CP063989">
    <property type="protein sequence ID" value="QPL05599.1"/>
    <property type="molecule type" value="Genomic_DNA"/>
</dbReference>
<name>A0A7T0LKS7_9ACTO</name>
<dbReference type="GO" id="GO:0016791">
    <property type="term" value="F:phosphatase activity"/>
    <property type="evidence" value="ECO:0007669"/>
    <property type="project" value="TreeGrafter"/>
</dbReference>
<dbReference type="KEGG" id="arep:ID810_00960"/>
<proteinExistence type="predicted"/>
<dbReference type="PANTHER" id="PTHR10000:SF8">
    <property type="entry name" value="HAD SUPERFAMILY HYDROLASE-LIKE, TYPE 3"/>
    <property type="match status" value="1"/>
</dbReference>
<dbReference type="NCBIfam" id="TIGR01484">
    <property type="entry name" value="HAD-SF-IIB"/>
    <property type="match status" value="1"/>
</dbReference>
<dbReference type="InterPro" id="IPR006379">
    <property type="entry name" value="HAD-SF_hydro_IIB"/>
</dbReference>